<evidence type="ECO:0000259" key="2">
    <source>
        <dbReference type="PROSITE" id="PS51820"/>
    </source>
</evidence>
<evidence type="ECO:0000313" key="4">
    <source>
        <dbReference type="Proteomes" id="UP001159405"/>
    </source>
</evidence>
<keyword evidence="1" id="KW-0472">Membrane</keyword>
<dbReference type="Pfam" id="PF07691">
    <property type="entry name" value="PA14"/>
    <property type="match status" value="1"/>
</dbReference>
<feature type="domain" description="PA14" evidence="2">
    <location>
        <begin position="171"/>
        <end position="331"/>
    </location>
</feature>
<dbReference type="PANTHER" id="PTHR12369">
    <property type="entry name" value="CHONDROITIN SYNTHASE"/>
    <property type="match status" value="1"/>
</dbReference>
<gene>
    <name evidence="3" type="ORF">PLOB_00033577</name>
</gene>
<keyword evidence="4" id="KW-1185">Reference proteome</keyword>
<keyword evidence="1" id="KW-0812">Transmembrane</keyword>
<feature type="transmembrane region" description="Helical" evidence="1">
    <location>
        <begin position="12"/>
        <end position="33"/>
    </location>
</feature>
<sequence>MTSRYNKKGQGNALWCFCTLPIVFFPLVVILLLHRSFSQEDFIQKSGYKMEKRISLSHDLRSLKEQTLFFETLLNMTKAPNIQSYRLESPEPLVVAAINSGKEMLLEQTGTIELRRHENPSALVGEDEVVIVTPESDQGKKQDKLSFHSDDEKISGHELLSAFFEQVVPNNMAGKLNVHTWQGICGAYVDQLRHSPLFPRFPYVRKFLSDFKSQQEGSDFGQRIFGFIHPEKRGFHEFAISSDDTSELWLSSDSNPKKSRLIAAVYSANGAGSTTPYNFKKYPIQMSRKIALTPSKKYYIEALHKQSNGRSHIQVFWKEPGSETFKIIQGKYLSLFLDDRDVHGEGVAEDVDFHGYAPMGIPSHAKRNLDDNVQKFLFKC</sequence>
<dbReference type="InterPro" id="IPR037524">
    <property type="entry name" value="PA14/GLEYA"/>
</dbReference>
<dbReference type="Proteomes" id="UP001159405">
    <property type="component" value="Unassembled WGS sequence"/>
</dbReference>
<comment type="caution">
    <text evidence="3">The sequence shown here is derived from an EMBL/GenBank/DDBJ whole genome shotgun (WGS) entry which is preliminary data.</text>
</comment>
<dbReference type="EMBL" id="CALNXK010000045">
    <property type="protein sequence ID" value="CAH3128345.1"/>
    <property type="molecule type" value="Genomic_DNA"/>
</dbReference>
<dbReference type="PANTHER" id="PTHR12369:SF5">
    <property type="entry name" value="HEXOSYLTRANSFERASE"/>
    <property type="match status" value="1"/>
</dbReference>
<organism evidence="3 4">
    <name type="scientific">Porites lobata</name>
    <dbReference type="NCBI Taxonomy" id="104759"/>
    <lineage>
        <taxon>Eukaryota</taxon>
        <taxon>Metazoa</taxon>
        <taxon>Cnidaria</taxon>
        <taxon>Anthozoa</taxon>
        <taxon>Hexacorallia</taxon>
        <taxon>Scleractinia</taxon>
        <taxon>Fungiina</taxon>
        <taxon>Poritidae</taxon>
        <taxon>Porites</taxon>
    </lineage>
</organism>
<dbReference type="SUPFAM" id="SSF56988">
    <property type="entry name" value="Anthrax protective antigen"/>
    <property type="match status" value="1"/>
</dbReference>
<dbReference type="InterPro" id="IPR051227">
    <property type="entry name" value="CS_glycosyltransferase"/>
</dbReference>
<evidence type="ECO:0000313" key="3">
    <source>
        <dbReference type="EMBL" id="CAH3128345.1"/>
    </source>
</evidence>
<name>A0ABN8P0I2_9CNID</name>
<proteinExistence type="predicted"/>
<dbReference type="PROSITE" id="PS51820">
    <property type="entry name" value="PA14"/>
    <property type="match status" value="1"/>
</dbReference>
<accession>A0ABN8P0I2</accession>
<keyword evidence="1" id="KW-1133">Transmembrane helix</keyword>
<dbReference type="InterPro" id="IPR011658">
    <property type="entry name" value="PA14_dom"/>
</dbReference>
<reference evidence="3 4" key="1">
    <citation type="submission" date="2022-05" db="EMBL/GenBank/DDBJ databases">
        <authorList>
            <consortium name="Genoscope - CEA"/>
            <person name="William W."/>
        </authorList>
    </citation>
    <scope>NUCLEOTIDE SEQUENCE [LARGE SCALE GENOMIC DNA]</scope>
</reference>
<protein>
    <recommendedName>
        <fullName evidence="2">PA14 domain-containing protein</fullName>
    </recommendedName>
</protein>
<evidence type="ECO:0000256" key="1">
    <source>
        <dbReference type="SAM" id="Phobius"/>
    </source>
</evidence>